<dbReference type="Gene3D" id="3.40.50.2300">
    <property type="match status" value="2"/>
</dbReference>
<evidence type="ECO:0000313" key="5">
    <source>
        <dbReference type="EMBL" id="NMW92546.1"/>
    </source>
</evidence>
<dbReference type="GeneID" id="61168201"/>
<dbReference type="SUPFAM" id="SSF53822">
    <property type="entry name" value="Periplasmic binding protein-like I"/>
    <property type="match status" value="1"/>
</dbReference>
<dbReference type="EMBL" id="UGGQ01000006">
    <property type="protein sequence ID" value="STO17165.1"/>
    <property type="molecule type" value="Genomic_DNA"/>
</dbReference>
<proteinExistence type="predicted"/>
<dbReference type="SMART" id="SM00354">
    <property type="entry name" value="HTH_LACI"/>
    <property type="match status" value="1"/>
</dbReference>
<evidence type="ECO:0000313" key="8">
    <source>
        <dbReference type="Proteomes" id="UP000582487"/>
    </source>
</evidence>
<keyword evidence="2" id="KW-0238">DNA-binding</keyword>
<dbReference type="PROSITE" id="PS50932">
    <property type="entry name" value="HTH_LACI_2"/>
    <property type="match status" value="1"/>
</dbReference>
<evidence type="ECO:0000313" key="6">
    <source>
        <dbReference type="EMBL" id="STO17165.1"/>
    </source>
</evidence>
<dbReference type="InterPro" id="IPR046335">
    <property type="entry name" value="LacI/GalR-like_sensor"/>
</dbReference>
<comment type="caution">
    <text evidence="5">The sequence shown here is derived from an EMBL/GenBank/DDBJ whole genome shotgun (WGS) entry which is preliminary data.</text>
</comment>
<dbReference type="AlphaFoldDB" id="A0A2J9KRP7"/>
<dbReference type="Proteomes" id="UP000255284">
    <property type="component" value="Unassembled WGS sequence"/>
</dbReference>
<keyword evidence="1" id="KW-0805">Transcription regulation</keyword>
<dbReference type="InterPro" id="IPR000843">
    <property type="entry name" value="HTH_LacI"/>
</dbReference>
<dbReference type="GO" id="GO:0000976">
    <property type="term" value="F:transcription cis-regulatory region binding"/>
    <property type="evidence" value="ECO:0007669"/>
    <property type="project" value="TreeGrafter"/>
</dbReference>
<dbReference type="Pfam" id="PF00356">
    <property type="entry name" value="LacI"/>
    <property type="match status" value="1"/>
</dbReference>
<dbReference type="PANTHER" id="PTHR30146:SF138">
    <property type="entry name" value="TRANSCRIPTIONAL REGULATORY PROTEIN"/>
    <property type="match status" value="1"/>
</dbReference>
<feature type="domain" description="HTH lacI-type" evidence="4">
    <location>
        <begin position="5"/>
        <end position="59"/>
    </location>
</feature>
<dbReference type="GO" id="GO:0003700">
    <property type="term" value="F:DNA-binding transcription factor activity"/>
    <property type="evidence" value="ECO:0007669"/>
    <property type="project" value="TreeGrafter"/>
</dbReference>
<reference evidence="6 7" key="1">
    <citation type="submission" date="2018-06" db="EMBL/GenBank/DDBJ databases">
        <authorList>
            <consortium name="Pathogen Informatics"/>
            <person name="Doyle S."/>
        </authorList>
    </citation>
    <scope>NUCLEOTIDE SEQUENCE [LARGE SCALE GENOMIC DNA]</scope>
    <source>
        <strain evidence="6 7">NCTC11819</strain>
    </source>
</reference>
<dbReference type="CDD" id="cd01392">
    <property type="entry name" value="HTH_LacI"/>
    <property type="match status" value="1"/>
</dbReference>
<dbReference type="SUPFAM" id="SSF47413">
    <property type="entry name" value="lambda repressor-like DNA-binding domains"/>
    <property type="match status" value="1"/>
</dbReference>
<organism evidence="5 8">
    <name type="scientific">Mobiluncus mulieris</name>
    <dbReference type="NCBI Taxonomy" id="2052"/>
    <lineage>
        <taxon>Bacteria</taxon>
        <taxon>Bacillati</taxon>
        <taxon>Actinomycetota</taxon>
        <taxon>Actinomycetes</taxon>
        <taxon>Actinomycetales</taxon>
        <taxon>Actinomycetaceae</taxon>
        <taxon>Mobiluncus</taxon>
    </lineage>
</organism>
<dbReference type="InterPro" id="IPR028082">
    <property type="entry name" value="Peripla_BP_I"/>
</dbReference>
<evidence type="ECO:0000313" key="7">
    <source>
        <dbReference type="Proteomes" id="UP000255284"/>
    </source>
</evidence>
<evidence type="ECO:0000256" key="3">
    <source>
        <dbReference type="ARBA" id="ARBA00023163"/>
    </source>
</evidence>
<dbReference type="CDD" id="cd06279">
    <property type="entry name" value="PBP1_LacI-like"/>
    <property type="match status" value="1"/>
</dbReference>
<gene>
    <name evidence="6" type="primary">cytR_3</name>
    <name evidence="5" type="ORF">HHJ74_02280</name>
    <name evidence="6" type="ORF">NCTC11819_01750</name>
</gene>
<dbReference type="PANTHER" id="PTHR30146">
    <property type="entry name" value="LACI-RELATED TRANSCRIPTIONAL REPRESSOR"/>
    <property type="match status" value="1"/>
</dbReference>
<reference evidence="5 8" key="2">
    <citation type="submission" date="2020-04" db="EMBL/GenBank/DDBJ databases">
        <title>Antimicrobial susceptibility and clonality of vaginal-derived multi-drug resistant Mobiluncus isolates in China.</title>
        <authorList>
            <person name="Zhang X."/>
        </authorList>
    </citation>
    <scope>NUCLEOTIDE SEQUENCE [LARGE SCALE GENOMIC DNA]</scope>
    <source>
        <strain evidence="5 8">7</strain>
    </source>
</reference>
<dbReference type="Pfam" id="PF13377">
    <property type="entry name" value="Peripla_BP_3"/>
    <property type="match status" value="1"/>
</dbReference>
<dbReference type="Gene3D" id="1.10.260.40">
    <property type="entry name" value="lambda repressor-like DNA-binding domains"/>
    <property type="match status" value="1"/>
</dbReference>
<sequence>MNSRVTINDIAKIAGVSKTAVSFAYNNPAKLSEATRERILEVAANLGYVRNAAARSMRTNTTGALGLLLPQNIDVALKNPYYSLLIQGIGEVCQEQGYALLLVPPFEESTLKAIPTAAVDGFIISGLEKERSEVVEIASKHIPLVVIDPQASLEVPTVEIQDDEAIAQLVTRVLEQGHQRFGIAAIETKLGKSYKNWHGVMGQRMEKIVAAFASHAVTLDENNLAVYQAPSTYEGGIKAFHELQRAINPTVIIAFSDVIARGAIRAAQDSGLLVPRDLSVTGYDGIPDYGYSSPVLTTIRQPIAEKGRIAADILVKLIQGSATGRGTEDKPTHHVLNAVFVPQATLGGIPR</sequence>
<dbReference type="InterPro" id="IPR010982">
    <property type="entry name" value="Lambda_DNA-bd_dom_sf"/>
</dbReference>
<dbReference type="OrthoDB" id="59108at2"/>
<dbReference type="Proteomes" id="UP000582487">
    <property type="component" value="Unassembled WGS sequence"/>
</dbReference>
<evidence type="ECO:0000256" key="2">
    <source>
        <dbReference type="ARBA" id="ARBA00023125"/>
    </source>
</evidence>
<name>A0A2J9KRP7_9ACTO</name>
<dbReference type="EMBL" id="JABCUV010000001">
    <property type="protein sequence ID" value="NMW92546.1"/>
    <property type="molecule type" value="Genomic_DNA"/>
</dbReference>
<keyword evidence="3" id="KW-0804">Transcription</keyword>
<accession>A0A2J9KRP7</accession>
<protein>
    <submittedName>
        <fullName evidence="6">HTH-type transcriptional repressor CytR</fullName>
    </submittedName>
    <submittedName>
        <fullName evidence="5">LacI family transcriptional regulator</fullName>
    </submittedName>
</protein>
<dbReference type="RefSeq" id="WP_004012113.1">
    <property type="nucleotide sequence ID" value="NZ_CAMPUA010000002.1"/>
</dbReference>
<evidence type="ECO:0000256" key="1">
    <source>
        <dbReference type="ARBA" id="ARBA00023015"/>
    </source>
</evidence>
<evidence type="ECO:0000259" key="4">
    <source>
        <dbReference type="PROSITE" id="PS50932"/>
    </source>
</evidence>